<dbReference type="Proteomes" id="UP001153076">
    <property type="component" value="Unassembled WGS sequence"/>
</dbReference>
<dbReference type="SMART" id="SM00791">
    <property type="entry name" value="Agglutinin"/>
    <property type="match status" value="1"/>
</dbReference>
<dbReference type="InterPro" id="IPR053237">
    <property type="entry name" value="Natterin_C"/>
</dbReference>
<dbReference type="EMBL" id="JAKOGI010000217">
    <property type="protein sequence ID" value="KAJ8439551.1"/>
    <property type="molecule type" value="Genomic_DNA"/>
</dbReference>
<evidence type="ECO:0000313" key="3">
    <source>
        <dbReference type="Proteomes" id="UP001153076"/>
    </source>
</evidence>
<evidence type="ECO:0000313" key="2">
    <source>
        <dbReference type="EMBL" id="KAJ8439551.1"/>
    </source>
</evidence>
<dbReference type="PANTHER" id="PTHR39244">
    <property type="entry name" value="NATTERIN-4"/>
    <property type="match status" value="1"/>
</dbReference>
<feature type="domain" description="Agglutinin" evidence="1">
    <location>
        <begin position="8"/>
        <end position="101"/>
    </location>
</feature>
<proteinExistence type="predicted"/>
<dbReference type="InterPro" id="IPR008998">
    <property type="entry name" value="Agglutinin"/>
</dbReference>
<gene>
    <name evidence="2" type="ORF">Cgig2_007068</name>
</gene>
<name>A0A9Q1KAY5_9CARY</name>
<dbReference type="Gene3D" id="2.80.10.50">
    <property type="match status" value="1"/>
</dbReference>
<dbReference type="InterPro" id="IPR036242">
    <property type="entry name" value="Agglutinin_dom_sf"/>
</dbReference>
<dbReference type="SUPFAM" id="SSF56973">
    <property type="entry name" value="Aerolisin/ETX pore-forming domain"/>
    <property type="match status" value="1"/>
</dbReference>
<evidence type="ECO:0000259" key="1">
    <source>
        <dbReference type="SMART" id="SM00791"/>
    </source>
</evidence>
<accession>A0A9Q1KAY5</accession>
<protein>
    <recommendedName>
        <fullName evidence="1">Agglutinin domain-containing protein</fullName>
    </recommendedName>
</protein>
<keyword evidence="3" id="KW-1185">Reference proteome</keyword>
<sequence length="196" mass="22422">MAETKSRPIRTVALEMCYALKEDPRTKRRYLKSDNWISPNNSGNNDHNILFRPVRVDSNEVALRNLGNTRFWSRLTAQGQTNCLNADSTTARLEATLEVEELVLSRELIYNVRYRLQDAKIFDQSPLISHVTVSPMTKVTAKLIASKGNYDVPFSYTQRDILTDGTEVTYNKNDGLYSRGNIYNVDVELTEEPIKN</sequence>
<reference evidence="2" key="1">
    <citation type="submission" date="2022-04" db="EMBL/GenBank/DDBJ databases">
        <title>Carnegiea gigantea Genome sequencing and assembly v2.</title>
        <authorList>
            <person name="Copetti D."/>
            <person name="Sanderson M.J."/>
            <person name="Burquez A."/>
            <person name="Wojciechowski M.F."/>
        </authorList>
    </citation>
    <scope>NUCLEOTIDE SEQUENCE</scope>
    <source>
        <strain evidence="2">SGP5-SGP5p</strain>
        <tissue evidence="2">Aerial part</tissue>
    </source>
</reference>
<dbReference type="AlphaFoldDB" id="A0A9Q1KAY5"/>
<comment type="caution">
    <text evidence="2">The sequence shown here is derived from an EMBL/GenBank/DDBJ whole genome shotgun (WGS) entry which is preliminary data.</text>
</comment>
<dbReference type="PANTHER" id="PTHR39244:SF5">
    <property type="entry name" value="NATTERIN-3-LIKE"/>
    <property type="match status" value="1"/>
</dbReference>
<dbReference type="Gene3D" id="2.170.15.10">
    <property type="entry name" value="Proaerolysin, chain A, domain 3"/>
    <property type="match status" value="1"/>
</dbReference>
<dbReference type="SUPFAM" id="SSF50382">
    <property type="entry name" value="Agglutinin"/>
    <property type="match status" value="1"/>
</dbReference>
<organism evidence="2 3">
    <name type="scientific">Carnegiea gigantea</name>
    <dbReference type="NCBI Taxonomy" id="171969"/>
    <lineage>
        <taxon>Eukaryota</taxon>
        <taxon>Viridiplantae</taxon>
        <taxon>Streptophyta</taxon>
        <taxon>Embryophyta</taxon>
        <taxon>Tracheophyta</taxon>
        <taxon>Spermatophyta</taxon>
        <taxon>Magnoliopsida</taxon>
        <taxon>eudicotyledons</taxon>
        <taxon>Gunneridae</taxon>
        <taxon>Pentapetalae</taxon>
        <taxon>Caryophyllales</taxon>
        <taxon>Cactineae</taxon>
        <taxon>Cactaceae</taxon>
        <taxon>Cactoideae</taxon>
        <taxon>Echinocereeae</taxon>
        <taxon>Carnegiea</taxon>
    </lineage>
</organism>
<dbReference type="OrthoDB" id="1925699at2759"/>